<keyword evidence="3" id="KW-1185">Reference proteome</keyword>
<dbReference type="Proteomes" id="UP001239085">
    <property type="component" value="Unassembled WGS sequence"/>
</dbReference>
<evidence type="ECO:0000313" key="2">
    <source>
        <dbReference type="EMBL" id="MDQ0645763.1"/>
    </source>
</evidence>
<dbReference type="RefSeq" id="WP_307364342.1">
    <property type="nucleotide sequence ID" value="NZ_JAUSXK010000001.1"/>
</dbReference>
<feature type="signal peptide" evidence="1">
    <location>
        <begin position="1"/>
        <end position="28"/>
    </location>
</feature>
<comment type="caution">
    <text evidence="2">The sequence shown here is derived from an EMBL/GenBank/DDBJ whole genome shotgun (WGS) entry which is preliminary data.</text>
</comment>
<feature type="chain" id="PRO_5045924176" description="Secreted protein" evidence="1">
    <location>
        <begin position="29"/>
        <end position="217"/>
    </location>
</feature>
<accession>A0ABU0PEL9</accession>
<evidence type="ECO:0000256" key="1">
    <source>
        <dbReference type="SAM" id="SignalP"/>
    </source>
</evidence>
<proteinExistence type="predicted"/>
<organism evidence="2 3">
    <name type="scientific">Microbacterium murale</name>
    <dbReference type="NCBI Taxonomy" id="1081040"/>
    <lineage>
        <taxon>Bacteria</taxon>
        <taxon>Bacillati</taxon>
        <taxon>Actinomycetota</taxon>
        <taxon>Actinomycetes</taxon>
        <taxon>Micrococcales</taxon>
        <taxon>Microbacteriaceae</taxon>
        <taxon>Microbacterium</taxon>
    </lineage>
</organism>
<reference evidence="2 3" key="1">
    <citation type="submission" date="2023-07" db="EMBL/GenBank/DDBJ databases">
        <title>Comparative genomics of wheat-associated soil bacteria to identify genetic determinants of phenazine resistance.</title>
        <authorList>
            <person name="Mouncey N."/>
        </authorList>
    </citation>
    <scope>NUCLEOTIDE SEQUENCE [LARGE SCALE GENOMIC DNA]</scope>
    <source>
        <strain evidence="2 3">W2I7</strain>
    </source>
</reference>
<dbReference type="EMBL" id="JAUSXK010000001">
    <property type="protein sequence ID" value="MDQ0645763.1"/>
    <property type="molecule type" value="Genomic_DNA"/>
</dbReference>
<keyword evidence="1" id="KW-0732">Signal</keyword>
<protein>
    <recommendedName>
        <fullName evidence="4">Secreted protein</fullName>
    </recommendedName>
</protein>
<evidence type="ECO:0008006" key="4">
    <source>
        <dbReference type="Google" id="ProtNLM"/>
    </source>
</evidence>
<name>A0ABU0PEL9_9MICO</name>
<evidence type="ECO:0000313" key="3">
    <source>
        <dbReference type="Proteomes" id="UP001239085"/>
    </source>
</evidence>
<sequence>MDTASARTLTVRTIALSLSALLLAGCSAGVGSPAPSNADAGYSLGSQEPSPPAAEVIATGTVIDVDGDAQLCLGAVMESYPPQCVGVPLEGWSWAGLEPDDESGTTRWGAYGMSGTYDGTSFTPTHTPVPLALFDTVARPEPINGEPGAASEKELATIQETITTLLEPDTHLTSGVEDGYLVVDVVWDDGTLQEAADEDFGRGVVVIRSALWTVAIE</sequence>
<dbReference type="PROSITE" id="PS51257">
    <property type="entry name" value="PROKAR_LIPOPROTEIN"/>
    <property type="match status" value="1"/>
</dbReference>
<gene>
    <name evidence="2" type="ORF">QFZ46_003923</name>
</gene>